<proteinExistence type="predicted"/>
<reference evidence="1 2" key="1">
    <citation type="submission" date="2015-06" db="EMBL/GenBank/DDBJ databases">
        <title>Draft genome sequencing of a biphenyl-degrading bacterium, Janthinobacterium lividum MEG1.</title>
        <authorList>
            <person name="Shimodaira J."/>
            <person name="Hatta T."/>
        </authorList>
    </citation>
    <scope>NUCLEOTIDE SEQUENCE [LARGE SCALE GENOMIC DNA]</scope>
    <source>
        <strain evidence="1 2">MEG1</strain>
    </source>
</reference>
<dbReference type="AlphaFoldDB" id="A0A1S1U6U8"/>
<evidence type="ECO:0000313" key="2">
    <source>
        <dbReference type="Proteomes" id="UP000179840"/>
    </source>
</evidence>
<protein>
    <submittedName>
        <fullName evidence="1">Uncharacterized protein</fullName>
    </submittedName>
</protein>
<organism evidence="1 2">
    <name type="scientific">Janthinobacterium lividum</name>
    <dbReference type="NCBI Taxonomy" id="29581"/>
    <lineage>
        <taxon>Bacteria</taxon>
        <taxon>Pseudomonadati</taxon>
        <taxon>Pseudomonadota</taxon>
        <taxon>Betaproteobacteria</taxon>
        <taxon>Burkholderiales</taxon>
        <taxon>Oxalobacteraceae</taxon>
        <taxon>Janthinobacterium</taxon>
    </lineage>
</organism>
<comment type="caution">
    <text evidence="1">The sequence shown here is derived from an EMBL/GenBank/DDBJ whole genome shotgun (WGS) entry which is preliminary data.</text>
</comment>
<dbReference type="EMBL" id="LFKP01000010">
    <property type="protein sequence ID" value="OHV95341.1"/>
    <property type="molecule type" value="Genomic_DNA"/>
</dbReference>
<name>A0A1S1U6U8_9BURK</name>
<accession>A0A1S1U6U8</accession>
<sequence length="159" mass="17221">MTKVSATTLLKRLASIQNGKNKAPAAAHEQAGIDLAASLTYRSVLAFLECLEAQKGVRLFRPSMFYAALKVLRIATTGQASNLLVGVTEYREHRRHFVASVPAITVGSTLLLKGIEADNVFINDTDSMSANNLYVALTKGSRKIIVRSKSLTITPTTRS</sequence>
<gene>
    <name evidence="1" type="ORF">AKG95_19370</name>
</gene>
<evidence type="ECO:0000313" key="1">
    <source>
        <dbReference type="EMBL" id="OHV95341.1"/>
    </source>
</evidence>
<dbReference type="Proteomes" id="UP000179840">
    <property type="component" value="Unassembled WGS sequence"/>
</dbReference>